<dbReference type="InterPro" id="IPR033865">
    <property type="entry name" value="Ataxin-3"/>
</dbReference>
<feature type="region of interest" description="Disordered" evidence="20">
    <location>
        <begin position="251"/>
        <end position="291"/>
    </location>
</feature>
<feature type="active site" evidence="19">
    <location>
        <position position="111"/>
    </location>
</feature>
<reference evidence="23 24" key="1">
    <citation type="submission" date="2022-11" db="UniProtKB">
        <authorList>
            <consortium name="WormBaseParasite"/>
        </authorList>
    </citation>
    <scope>IDENTIFICATION</scope>
</reference>
<dbReference type="Gene3D" id="1.10.287.10">
    <property type="entry name" value="S15/NS1, RNA-binding"/>
    <property type="match status" value="1"/>
</dbReference>
<dbReference type="PROSITE" id="PS50957">
    <property type="entry name" value="JOSEPHIN"/>
    <property type="match status" value="1"/>
</dbReference>
<dbReference type="SMART" id="SM01246">
    <property type="entry name" value="Josephin"/>
    <property type="match status" value="1"/>
</dbReference>
<evidence type="ECO:0000256" key="5">
    <source>
        <dbReference type="ARBA" id="ARBA00022490"/>
    </source>
</evidence>
<keyword evidence="11" id="KW-0805">Transcription regulation</keyword>
<evidence type="ECO:0000256" key="19">
    <source>
        <dbReference type="PROSITE-ProRule" id="PRU00331"/>
    </source>
</evidence>
<evidence type="ECO:0000256" key="12">
    <source>
        <dbReference type="ARBA" id="ARBA00023163"/>
    </source>
</evidence>
<dbReference type="GO" id="GO:0005730">
    <property type="term" value="C:nucleolus"/>
    <property type="evidence" value="ECO:0007669"/>
    <property type="project" value="UniProtKB-SubCell"/>
</dbReference>
<evidence type="ECO:0000256" key="16">
    <source>
        <dbReference type="ARBA" id="ARBA00069055"/>
    </source>
</evidence>
<dbReference type="InterPro" id="IPR006155">
    <property type="entry name" value="Josephin"/>
</dbReference>
<sequence length="312" mass="35429">MDTIFFERQEGMLCAQHALNMLLQHPYFTAVDLADIARDLDERERAVMSPSVLANFQSHNYDDSGYFSIQVITEAMKNFELRVIPLDNPSYIEYRMNPERGIAYICNLRLHWFTIRKFGNQWFHLNSLRNGPELISGALLKNFFDDIIQQGYSVFLIEGTLPVSLADNVIDKQPVNHSGILGMPTVINPDEEDEALAIALSLSEAEHKRAVEGKTATTDMEIDDAQLQKVLQESLKEVSLLTENDLNKAIQQSLDETPSTSAASTSRRIPRLTSSYSIDERRNAIEPDQAEVIRQQRSRFLDNLEAQSNTHP</sequence>
<dbReference type="GO" id="GO:0004843">
    <property type="term" value="F:cysteine-type deubiquitinase activity"/>
    <property type="evidence" value="ECO:0007669"/>
    <property type="project" value="UniProtKB-EC"/>
</dbReference>
<keyword evidence="22" id="KW-1185">Reference proteome</keyword>
<comment type="subcellular location">
    <subcellularLocation>
        <location evidence="2">Cytoplasm</location>
    </subcellularLocation>
    <subcellularLocation>
        <location evidence="3">Nucleus</location>
        <location evidence="3">Nucleolus</location>
    </subcellularLocation>
</comment>
<accession>A0A914CT03</accession>
<dbReference type="Proteomes" id="UP000887540">
    <property type="component" value="Unplaced"/>
</dbReference>
<dbReference type="Pfam" id="PF02099">
    <property type="entry name" value="Josephin"/>
    <property type="match status" value="1"/>
</dbReference>
<dbReference type="WBParaSite" id="ACRNAN_scaffold8786.g30768.t1">
    <property type="protein sequence ID" value="ACRNAN_scaffold8786.g30768.t1"/>
    <property type="gene ID" value="ACRNAN_scaffold8786.g30768"/>
</dbReference>
<dbReference type="Pfam" id="PF02809">
    <property type="entry name" value="UIM"/>
    <property type="match status" value="3"/>
</dbReference>
<comment type="function">
    <text evidence="14">Acts as a chain editing deubiquitinating enzyme that binds and cleaves 'Lys-48'-linked polyubiquitin chains, with a preference for chains containing four or more ubiquitin molecules thereby modulating protein degradation by the ubiquitin-proteasome pathway. Probably by regulating the IGF-1-insulin-like pathway, regulates lifespan. Regulates germline DNA double-strand-break repair and apoptosis in response to DNA damage by recruiting E4 ubiquitin-protein ligase ufd-2 to DNA repair foci. Interacts with key regulators of transcription and represses transcription. Acts as a histone-binding protein that regulates transcription.</text>
</comment>
<feature type="active site" description="Proton acceptor" evidence="18">
    <location>
        <position position="111"/>
    </location>
</feature>
<dbReference type="GO" id="GO:0005737">
    <property type="term" value="C:cytoplasm"/>
    <property type="evidence" value="ECO:0007669"/>
    <property type="project" value="UniProtKB-SubCell"/>
</dbReference>
<evidence type="ECO:0000256" key="9">
    <source>
        <dbReference type="ARBA" id="ARBA00022801"/>
    </source>
</evidence>
<dbReference type="PANTHER" id="PTHR14159:SF0">
    <property type="entry name" value="ATAXIN-3-RELATED"/>
    <property type="match status" value="1"/>
</dbReference>
<evidence type="ECO:0000256" key="3">
    <source>
        <dbReference type="ARBA" id="ARBA00004604"/>
    </source>
</evidence>
<comment type="subunit">
    <text evidence="15">Forms a complex composed of deubiquitinating enzyme atx-3, adapter ubxn-5 and cdc-48.1. Forms a complex composed of deubiquitinating enzyme atx-3, E4 ubiquitin-protein ligase ufd-2 and cdc-48.1. Interacts (via RRDR motif) with cdc-48.1 (via N-terminus) and cdc-48.2 (via N-terminus); the interaction with cdc-48.1 is not required for atx-3 enzymatic activity. Interacts (via C-terminus) with ubxn-5. May interact with ned-8.</text>
</comment>
<feature type="active site" evidence="18 19">
    <location>
        <position position="126"/>
    </location>
</feature>
<dbReference type="SMART" id="SM00726">
    <property type="entry name" value="UIM"/>
    <property type="match status" value="2"/>
</dbReference>
<evidence type="ECO:0000256" key="10">
    <source>
        <dbReference type="ARBA" id="ARBA00022807"/>
    </source>
</evidence>
<protein>
    <recommendedName>
        <fullName evidence="16">Ataxin-3 homolog</fullName>
        <ecNumber evidence="4">3.4.19.12</ecNumber>
    </recommendedName>
    <alternativeName>
        <fullName evidence="17">Machado-Joseph disease-like protein</fullName>
    </alternativeName>
</protein>
<keyword evidence="9 19" id="KW-0378">Hydrolase</keyword>
<dbReference type="GO" id="GO:0016579">
    <property type="term" value="P:protein deubiquitination"/>
    <property type="evidence" value="ECO:0007669"/>
    <property type="project" value="InterPro"/>
</dbReference>
<keyword evidence="10" id="KW-0788">Thiol protease</keyword>
<keyword evidence="13" id="KW-0539">Nucleus</keyword>
<keyword evidence="7" id="KW-0677">Repeat</keyword>
<feature type="active site" evidence="19">
    <location>
        <position position="14"/>
    </location>
</feature>
<dbReference type="WBParaSite" id="ACRNAN_scaffold13911.g18340.t1">
    <property type="protein sequence ID" value="ACRNAN_scaffold13911.g18340.t1"/>
    <property type="gene ID" value="ACRNAN_scaffold13911.g18340"/>
</dbReference>
<dbReference type="GO" id="GO:0006508">
    <property type="term" value="P:proteolysis"/>
    <property type="evidence" value="ECO:0007669"/>
    <property type="project" value="UniProtKB-KW"/>
</dbReference>
<evidence type="ECO:0000256" key="20">
    <source>
        <dbReference type="SAM" id="MobiDB-lite"/>
    </source>
</evidence>
<evidence type="ECO:0000256" key="4">
    <source>
        <dbReference type="ARBA" id="ARBA00012759"/>
    </source>
</evidence>
<evidence type="ECO:0000259" key="21">
    <source>
        <dbReference type="PROSITE" id="PS50957"/>
    </source>
</evidence>
<dbReference type="PANTHER" id="PTHR14159">
    <property type="entry name" value="ATAXIN-3-RELATED"/>
    <property type="match status" value="1"/>
</dbReference>
<evidence type="ECO:0000256" key="7">
    <source>
        <dbReference type="ARBA" id="ARBA00022737"/>
    </source>
</evidence>
<evidence type="ECO:0000313" key="22">
    <source>
        <dbReference type="Proteomes" id="UP000887540"/>
    </source>
</evidence>
<name>A0A914CT03_9BILA</name>
<proteinExistence type="predicted"/>
<dbReference type="FunFam" id="1.10.287.10:FF:000018">
    <property type="entry name" value="Ataxin-3 homolog"/>
    <property type="match status" value="1"/>
</dbReference>
<dbReference type="AlphaFoldDB" id="A0A914CT03"/>
<feature type="domain" description="Josephin" evidence="21">
    <location>
        <begin position="1"/>
        <end position="172"/>
    </location>
</feature>
<dbReference type="InterPro" id="IPR003903">
    <property type="entry name" value="UIM_dom"/>
</dbReference>
<keyword evidence="6" id="KW-0645">Protease</keyword>
<evidence type="ECO:0000256" key="15">
    <source>
        <dbReference type="ARBA" id="ARBA00063584"/>
    </source>
</evidence>
<evidence type="ECO:0000256" key="2">
    <source>
        <dbReference type="ARBA" id="ARBA00004496"/>
    </source>
</evidence>
<keyword evidence="5" id="KW-0963">Cytoplasm</keyword>
<evidence type="ECO:0000256" key="18">
    <source>
        <dbReference type="PIRSR" id="PIRSR633865-1"/>
    </source>
</evidence>
<feature type="active site" description="Nucleophile" evidence="18">
    <location>
        <position position="14"/>
    </location>
</feature>
<keyword evidence="8" id="KW-0833">Ubl conjugation pathway</keyword>
<comment type="catalytic activity">
    <reaction evidence="1">
        <text>Thiol-dependent hydrolysis of ester, thioester, amide, peptide and isopeptide bonds formed by the C-terminal Gly of ubiquitin (a 76-residue protein attached to proteins as an intracellular targeting signal).</text>
        <dbReference type="EC" id="3.4.19.12"/>
    </reaction>
</comment>
<evidence type="ECO:0000256" key="11">
    <source>
        <dbReference type="ARBA" id="ARBA00023015"/>
    </source>
</evidence>
<evidence type="ECO:0000256" key="8">
    <source>
        <dbReference type="ARBA" id="ARBA00022786"/>
    </source>
</evidence>
<evidence type="ECO:0000256" key="17">
    <source>
        <dbReference type="ARBA" id="ARBA00082365"/>
    </source>
</evidence>
<dbReference type="EC" id="3.4.19.12" evidence="4"/>
<keyword evidence="12" id="KW-0804">Transcription</keyword>
<dbReference type="PRINTS" id="PR01233">
    <property type="entry name" value="JOSEPHIN"/>
</dbReference>
<evidence type="ECO:0000313" key="24">
    <source>
        <dbReference type="WBParaSite" id="ACRNAN_scaffold8786.g30768.t1"/>
    </source>
</evidence>
<organism evidence="22 23">
    <name type="scientific">Acrobeloides nanus</name>
    <dbReference type="NCBI Taxonomy" id="290746"/>
    <lineage>
        <taxon>Eukaryota</taxon>
        <taxon>Metazoa</taxon>
        <taxon>Ecdysozoa</taxon>
        <taxon>Nematoda</taxon>
        <taxon>Chromadorea</taxon>
        <taxon>Rhabditida</taxon>
        <taxon>Tylenchina</taxon>
        <taxon>Cephalobomorpha</taxon>
        <taxon>Cephaloboidea</taxon>
        <taxon>Cephalobidae</taxon>
        <taxon>Acrobeloides</taxon>
    </lineage>
</organism>
<evidence type="ECO:0000313" key="23">
    <source>
        <dbReference type="WBParaSite" id="ACRNAN_scaffold13911.g18340.t1"/>
    </source>
</evidence>
<evidence type="ECO:0000256" key="1">
    <source>
        <dbReference type="ARBA" id="ARBA00000707"/>
    </source>
</evidence>
<evidence type="ECO:0000256" key="14">
    <source>
        <dbReference type="ARBA" id="ARBA00060106"/>
    </source>
</evidence>
<evidence type="ECO:0000256" key="13">
    <source>
        <dbReference type="ARBA" id="ARBA00023242"/>
    </source>
</evidence>
<dbReference type="Gene3D" id="3.90.70.40">
    <property type="match status" value="1"/>
</dbReference>
<evidence type="ECO:0000256" key="6">
    <source>
        <dbReference type="ARBA" id="ARBA00022670"/>
    </source>
</evidence>